<dbReference type="Proteomes" id="UP000314294">
    <property type="component" value="Unassembled WGS sequence"/>
</dbReference>
<gene>
    <name evidence="2" type="ORF">EYF80_017834</name>
</gene>
<proteinExistence type="predicted"/>
<evidence type="ECO:0000313" key="3">
    <source>
        <dbReference type="Proteomes" id="UP000314294"/>
    </source>
</evidence>
<name>A0A4Z2I1U4_9TELE</name>
<feature type="region of interest" description="Disordered" evidence="1">
    <location>
        <begin position="1"/>
        <end position="58"/>
    </location>
</feature>
<dbReference type="EMBL" id="SRLO01000143">
    <property type="protein sequence ID" value="TNN72046.1"/>
    <property type="molecule type" value="Genomic_DNA"/>
</dbReference>
<protein>
    <submittedName>
        <fullName evidence="2">Uncharacterized protein</fullName>
    </submittedName>
</protein>
<sequence length="85" mass="9786">MGPGAQSRGDGVGQEAETTGGNASNLWSAETRSFNEEHQTEEQEQEEEEEVEEEEEEEVIRFRIKRMRERQKTRGSQNNLPCEDD</sequence>
<feature type="compositionally biased region" description="Polar residues" evidence="1">
    <location>
        <begin position="16"/>
        <end position="32"/>
    </location>
</feature>
<organism evidence="2 3">
    <name type="scientific">Liparis tanakae</name>
    <name type="common">Tanaka's snailfish</name>
    <dbReference type="NCBI Taxonomy" id="230148"/>
    <lineage>
        <taxon>Eukaryota</taxon>
        <taxon>Metazoa</taxon>
        <taxon>Chordata</taxon>
        <taxon>Craniata</taxon>
        <taxon>Vertebrata</taxon>
        <taxon>Euteleostomi</taxon>
        <taxon>Actinopterygii</taxon>
        <taxon>Neopterygii</taxon>
        <taxon>Teleostei</taxon>
        <taxon>Neoteleostei</taxon>
        <taxon>Acanthomorphata</taxon>
        <taxon>Eupercaria</taxon>
        <taxon>Perciformes</taxon>
        <taxon>Cottioidei</taxon>
        <taxon>Cottales</taxon>
        <taxon>Liparidae</taxon>
        <taxon>Liparis</taxon>
    </lineage>
</organism>
<comment type="caution">
    <text evidence="2">The sequence shown here is derived from an EMBL/GenBank/DDBJ whole genome shotgun (WGS) entry which is preliminary data.</text>
</comment>
<dbReference type="AlphaFoldDB" id="A0A4Z2I1U4"/>
<keyword evidence="3" id="KW-1185">Reference proteome</keyword>
<evidence type="ECO:0000313" key="2">
    <source>
        <dbReference type="EMBL" id="TNN72046.1"/>
    </source>
</evidence>
<evidence type="ECO:0000256" key="1">
    <source>
        <dbReference type="SAM" id="MobiDB-lite"/>
    </source>
</evidence>
<accession>A0A4Z2I1U4</accession>
<feature type="compositionally biased region" description="Acidic residues" evidence="1">
    <location>
        <begin position="42"/>
        <end position="58"/>
    </location>
</feature>
<reference evidence="2 3" key="1">
    <citation type="submission" date="2019-03" db="EMBL/GenBank/DDBJ databases">
        <title>First draft genome of Liparis tanakae, snailfish: a comprehensive survey of snailfish specific genes.</title>
        <authorList>
            <person name="Kim W."/>
            <person name="Song I."/>
            <person name="Jeong J.-H."/>
            <person name="Kim D."/>
            <person name="Kim S."/>
            <person name="Ryu S."/>
            <person name="Song J.Y."/>
            <person name="Lee S.K."/>
        </authorList>
    </citation>
    <scope>NUCLEOTIDE SEQUENCE [LARGE SCALE GENOMIC DNA]</scope>
    <source>
        <tissue evidence="2">Muscle</tissue>
    </source>
</reference>